<proteinExistence type="predicted"/>
<accession>A0ABR4EI67</accession>
<organism evidence="1 2">
    <name type="scientific">Diaporthe vaccinii</name>
    <dbReference type="NCBI Taxonomy" id="105482"/>
    <lineage>
        <taxon>Eukaryota</taxon>
        <taxon>Fungi</taxon>
        <taxon>Dikarya</taxon>
        <taxon>Ascomycota</taxon>
        <taxon>Pezizomycotina</taxon>
        <taxon>Sordariomycetes</taxon>
        <taxon>Sordariomycetidae</taxon>
        <taxon>Diaporthales</taxon>
        <taxon>Diaporthaceae</taxon>
        <taxon>Diaporthe</taxon>
        <taxon>Diaporthe eres species complex</taxon>
    </lineage>
</organism>
<evidence type="ECO:0000313" key="2">
    <source>
        <dbReference type="Proteomes" id="UP001600888"/>
    </source>
</evidence>
<comment type="caution">
    <text evidence="1">The sequence shown here is derived from an EMBL/GenBank/DDBJ whole genome shotgun (WGS) entry which is preliminary data.</text>
</comment>
<protein>
    <submittedName>
        <fullName evidence="1">Uncharacterized protein</fullName>
    </submittedName>
</protein>
<dbReference type="EMBL" id="JBAWTH010000052">
    <property type="protein sequence ID" value="KAL2282138.1"/>
    <property type="molecule type" value="Genomic_DNA"/>
</dbReference>
<keyword evidence="2" id="KW-1185">Reference proteome</keyword>
<name>A0ABR4EI67_9PEZI</name>
<dbReference type="Proteomes" id="UP001600888">
    <property type="component" value="Unassembled WGS sequence"/>
</dbReference>
<evidence type="ECO:0000313" key="1">
    <source>
        <dbReference type="EMBL" id="KAL2282138.1"/>
    </source>
</evidence>
<sequence>MPDAAADTWHPCPTSSYRSMLGHLRERQLLNPSFPALSSVCSLIAPPAPYLEEPEARRAAERARKEAALNIIIAYCGIEEPPNSKMIDRKLALQSAELRRRTQQREAVPDQTHVGELDASEQLRQSVCVVQKGERIKRCFVCVGGALTLDPNDPNVSTLSRWFAGAREAGRHFRTFHLSQLSHLPPGTTECPI</sequence>
<reference evidence="1 2" key="1">
    <citation type="submission" date="2024-03" db="EMBL/GenBank/DDBJ databases">
        <title>A high-quality draft genome sequence of Diaporthe vaccinii, a causative agent of upright dieback and viscid rot disease in cranberry plants.</title>
        <authorList>
            <person name="Sarrasin M."/>
            <person name="Lang B.F."/>
            <person name="Burger G."/>
        </authorList>
    </citation>
    <scope>NUCLEOTIDE SEQUENCE [LARGE SCALE GENOMIC DNA]</scope>
    <source>
        <strain evidence="1 2">IS7</strain>
    </source>
</reference>
<gene>
    <name evidence="1" type="ORF">FJTKL_11180</name>
</gene>